<evidence type="ECO:0000313" key="3">
    <source>
        <dbReference type="Proteomes" id="UP000218377"/>
    </source>
</evidence>
<gene>
    <name evidence="2" type="ORF">CIK79_16935</name>
</gene>
<sequence>MLEIIQTERADLAQYIPFVIVGVLAYRRGLLQTLPVRVGYACFAAATALSLVYVTFRTEFTGFFEWSSANIGQFTWASYETVLCVGFALGLLVFFRDHVRGTSQLQRSAVQLVRSC</sequence>
<organism evidence="2 3">
    <name type="scientific">Brevibacterium aurantiacum</name>
    <dbReference type="NCBI Taxonomy" id="273384"/>
    <lineage>
        <taxon>Bacteria</taxon>
        <taxon>Bacillati</taxon>
        <taxon>Actinomycetota</taxon>
        <taxon>Actinomycetes</taxon>
        <taxon>Micrococcales</taxon>
        <taxon>Brevibacteriaceae</taxon>
        <taxon>Brevibacterium</taxon>
    </lineage>
</organism>
<feature type="transmembrane region" description="Helical" evidence="1">
    <location>
        <begin position="76"/>
        <end position="95"/>
    </location>
</feature>
<evidence type="ECO:0000313" key="2">
    <source>
        <dbReference type="EMBL" id="PCC19828.1"/>
    </source>
</evidence>
<evidence type="ECO:0000256" key="1">
    <source>
        <dbReference type="SAM" id="Phobius"/>
    </source>
</evidence>
<proteinExistence type="predicted"/>
<name>A0A2A3X802_BREAU</name>
<dbReference type="RefSeq" id="WP_096158677.1">
    <property type="nucleotide sequence ID" value="NZ_NRGX01000001.1"/>
</dbReference>
<feature type="transmembrane region" description="Helical" evidence="1">
    <location>
        <begin position="38"/>
        <end position="56"/>
    </location>
</feature>
<protein>
    <submittedName>
        <fullName evidence="2">Uncharacterized protein</fullName>
    </submittedName>
</protein>
<keyword evidence="1" id="KW-0812">Transmembrane</keyword>
<accession>A0A2A3X802</accession>
<keyword evidence="1" id="KW-1133">Transmembrane helix</keyword>
<reference evidence="2 3" key="1">
    <citation type="journal article" date="2017" name="Elife">
        <title>Extensive horizontal gene transfer in cheese-associated bacteria.</title>
        <authorList>
            <person name="Bonham K.S."/>
            <person name="Wolfe B.E."/>
            <person name="Dutton R.J."/>
        </authorList>
    </citation>
    <scope>NUCLEOTIDE SEQUENCE [LARGE SCALE GENOMIC DNA]</scope>
    <source>
        <strain evidence="2 3">JB5</strain>
    </source>
</reference>
<keyword evidence="1" id="KW-0472">Membrane</keyword>
<comment type="caution">
    <text evidence="2">The sequence shown here is derived from an EMBL/GenBank/DDBJ whole genome shotgun (WGS) entry which is preliminary data.</text>
</comment>
<dbReference type="Proteomes" id="UP000218377">
    <property type="component" value="Unassembled WGS sequence"/>
</dbReference>
<dbReference type="AlphaFoldDB" id="A0A2A3X802"/>
<dbReference type="EMBL" id="NRGX01000001">
    <property type="protein sequence ID" value="PCC19828.1"/>
    <property type="molecule type" value="Genomic_DNA"/>
</dbReference>